<keyword evidence="3" id="KW-0235">DNA replication</keyword>
<dbReference type="OrthoDB" id="411785at2759"/>
<protein>
    <submittedName>
        <fullName evidence="8">Ligase</fullName>
    </submittedName>
</protein>
<evidence type="ECO:0000256" key="1">
    <source>
        <dbReference type="ARBA" id="ARBA00001968"/>
    </source>
</evidence>
<dbReference type="SUPFAM" id="SSF56091">
    <property type="entry name" value="DNA ligase/mRNA capping enzyme, catalytic domain"/>
    <property type="match status" value="1"/>
</dbReference>
<dbReference type="Pfam" id="PF01068">
    <property type="entry name" value="DNA_ligase_A_M"/>
    <property type="match status" value="1"/>
</dbReference>
<evidence type="ECO:0000256" key="4">
    <source>
        <dbReference type="ARBA" id="ARBA00022763"/>
    </source>
</evidence>
<dbReference type="Proteomes" id="UP000053815">
    <property type="component" value="Unassembled WGS sequence"/>
</dbReference>
<evidence type="ECO:0000313" key="8">
    <source>
        <dbReference type="EMBL" id="GAN03474.1"/>
    </source>
</evidence>
<dbReference type="PANTHER" id="PTHR47810:SF1">
    <property type="entry name" value="DNA LIGASE B"/>
    <property type="match status" value="1"/>
</dbReference>
<comment type="cofactor">
    <cofactor evidence="1">
        <name>a divalent metal cation</name>
        <dbReference type="ChEBI" id="CHEBI:60240"/>
    </cofactor>
</comment>
<dbReference type="GO" id="GO:0005524">
    <property type="term" value="F:ATP binding"/>
    <property type="evidence" value="ECO:0007669"/>
    <property type="project" value="InterPro"/>
</dbReference>
<reference evidence="8" key="1">
    <citation type="submission" date="2014-09" db="EMBL/GenBank/DDBJ databases">
        <title>Draft genome sequence of an oleaginous Mucoromycotina fungus Mucor ambiguus NBRC6742.</title>
        <authorList>
            <person name="Takeda I."/>
            <person name="Yamane N."/>
            <person name="Morita T."/>
            <person name="Tamano K."/>
            <person name="Machida M."/>
            <person name="Baker S."/>
            <person name="Koike H."/>
        </authorList>
    </citation>
    <scope>NUCLEOTIDE SEQUENCE</scope>
    <source>
        <strain evidence="8">NBRC 6742</strain>
    </source>
</reference>
<sequence length="458" mass="52184">MTLLFLLPKRYYSSSKRSFPVAQLDQLAKLCASVNGEQSTLKKSAIVKASPACHSTLKRIYDPHLRFHLSKNSALKYLKSHNIEAVSTYDNLNTLLDDLASRTLRGNAACEAVGAFYQTYCQTEEHKDIFWRILGKNLKMGVSVKTIRHVLPMESMSVALAASCAPPSDVIEGWYVSQKLDGIRCIAVIRKNKDNDPHDIQFYSRTGRPFQSLQKVKNAIQRRLHELAIEAEFVLDGEICAYTSVDMKNEDFLKAMGQVRRFEEMENPVYQVFDQIQLDHFLQGKGDQLFSERQQVLETFIGTTPLAHVKKVVQTKLSDSYQLDQLKKESIEKGWEGLMLRKDVGYEGKRTKNLIKLKEWEDAEYTVKSIETGHMRMPDTGETKLVVTNVNIEHKGYPVSVGSGFSMQSRIDYAQHPERIIGKTITVRYFTESKKENGSISLRFPTVKAVYEDGSRDM</sequence>
<dbReference type="GO" id="GO:0006281">
    <property type="term" value="P:DNA repair"/>
    <property type="evidence" value="ECO:0007669"/>
    <property type="project" value="UniProtKB-KW"/>
</dbReference>
<keyword evidence="4" id="KW-0227">DNA damage</keyword>
<gene>
    <name evidence="8" type="ORF">MAM1_0041d02928</name>
</gene>
<keyword evidence="2 8" id="KW-0436">Ligase</keyword>
<keyword evidence="5" id="KW-0234">DNA repair</keyword>
<dbReference type="SUPFAM" id="SSF50249">
    <property type="entry name" value="Nucleic acid-binding proteins"/>
    <property type="match status" value="1"/>
</dbReference>
<name>A0A0C9M8J2_9FUNG</name>
<dbReference type="AlphaFoldDB" id="A0A0C9M8J2"/>
<proteinExistence type="predicted"/>
<accession>A0A0C9M8J2</accession>
<evidence type="ECO:0000256" key="5">
    <source>
        <dbReference type="ARBA" id="ARBA00023204"/>
    </source>
</evidence>
<organism evidence="8">
    <name type="scientific">Mucor ambiguus</name>
    <dbReference type="NCBI Taxonomy" id="91626"/>
    <lineage>
        <taxon>Eukaryota</taxon>
        <taxon>Fungi</taxon>
        <taxon>Fungi incertae sedis</taxon>
        <taxon>Mucoromycota</taxon>
        <taxon>Mucoromycotina</taxon>
        <taxon>Mucoromycetes</taxon>
        <taxon>Mucorales</taxon>
        <taxon>Mucorineae</taxon>
        <taxon>Mucoraceae</taxon>
        <taxon>Mucor</taxon>
    </lineage>
</organism>
<dbReference type="InterPro" id="IPR012310">
    <property type="entry name" value="DNA_ligase_ATP-dep_cent"/>
</dbReference>
<dbReference type="GO" id="GO:0006260">
    <property type="term" value="P:DNA replication"/>
    <property type="evidence" value="ECO:0007669"/>
    <property type="project" value="UniProtKB-KW"/>
</dbReference>
<dbReference type="PANTHER" id="PTHR47810">
    <property type="entry name" value="DNA LIGASE"/>
    <property type="match status" value="1"/>
</dbReference>
<dbReference type="Pfam" id="PF14743">
    <property type="entry name" value="DNA_ligase_OB_2"/>
    <property type="match status" value="1"/>
</dbReference>
<dbReference type="InterPro" id="IPR050326">
    <property type="entry name" value="NAD_dep_DNA_ligaseB"/>
</dbReference>
<evidence type="ECO:0000256" key="3">
    <source>
        <dbReference type="ARBA" id="ARBA00022705"/>
    </source>
</evidence>
<keyword evidence="9" id="KW-1185">Reference proteome</keyword>
<dbReference type="InterPro" id="IPR012340">
    <property type="entry name" value="NA-bd_OB-fold"/>
</dbReference>
<evidence type="ECO:0000256" key="2">
    <source>
        <dbReference type="ARBA" id="ARBA00022598"/>
    </source>
</evidence>
<evidence type="ECO:0000259" key="7">
    <source>
        <dbReference type="Pfam" id="PF14743"/>
    </source>
</evidence>
<dbReference type="Gene3D" id="3.30.470.30">
    <property type="entry name" value="DNA ligase/mRNA capping enzyme"/>
    <property type="match status" value="1"/>
</dbReference>
<evidence type="ECO:0000313" key="9">
    <source>
        <dbReference type="Proteomes" id="UP000053815"/>
    </source>
</evidence>
<evidence type="ECO:0000259" key="6">
    <source>
        <dbReference type="Pfam" id="PF01068"/>
    </source>
</evidence>
<dbReference type="EMBL" id="DF836330">
    <property type="protein sequence ID" value="GAN03474.1"/>
    <property type="molecule type" value="Genomic_DNA"/>
</dbReference>
<dbReference type="GO" id="GO:0006310">
    <property type="term" value="P:DNA recombination"/>
    <property type="evidence" value="ECO:0007669"/>
    <property type="project" value="InterPro"/>
</dbReference>
<feature type="domain" description="ATP-dependent DNA ligase family profile" evidence="6">
    <location>
        <begin position="173"/>
        <end position="358"/>
    </location>
</feature>
<feature type="domain" description="DNA ligase OB-like" evidence="7">
    <location>
        <begin position="387"/>
        <end position="450"/>
    </location>
</feature>
<dbReference type="GO" id="GO:0003910">
    <property type="term" value="F:DNA ligase (ATP) activity"/>
    <property type="evidence" value="ECO:0007669"/>
    <property type="project" value="InterPro"/>
</dbReference>
<dbReference type="InterPro" id="IPR029319">
    <property type="entry name" value="DNA_ligase_OB"/>
</dbReference>
<dbReference type="Gene3D" id="2.40.50.140">
    <property type="entry name" value="Nucleic acid-binding proteins"/>
    <property type="match status" value="1"/>
</dbReference>